<reference evidence="3" key="1">
    <citation type="submission" date="2018-05" db="EMBL/GenBank/DDBJ databases">
        <authorList>
            <person name="Lanie J.A."/>
            <person name="Ng W.-L."/>
            <person name="Kazmierczak K.M."/>
            <person name="Andrzejewski T.M."/>
            <person name="Davidsen T.M."/>
            <person name="Wayne K.J."/>
            <person name="Tettelin H."/>
            <person name="Glass J.I."/>
            <person name="Rusch D."/>
            <person name="Podicherti R."/>
            <person name="Tsui H.-C.T."/>
            <person name="Winkler M.E."/>
        </authorList>
    </citation>
    <scope>NUCLEOTIDE SEQUENCE</scope>
</reference>
<dbReference type="SUPFAM" id="SSF53383">
    <property type="entry name" value="PLP-dependent transferases"/>
    <property type="match status" value="1"/>
</dbReference>
<proteinExistence type="predicted"/>
<dbReference type="InterPro" id="IPR015422">
    <property type="entry name" value="PyrdxlP-dep_Trfase_small"/>
</dbReference>
<dbReference type="PANTHER" id="PTHR43713">
    <property type="entry name" value="GLUTAMATE-1-SEMIALDEHYDE 2,1-AMINOMUTASE"/>
    <property type="match status" value="1"/>
</dbReference>
<dbReference type="Gene3D" id="3.90.1150.10">
    <property type="entry name" value="Aspartate Aminotransferase, domain 1"/>
    <property type="match status" value="1"/>
</dbReference>
<evidence type="ECO:0000313" key="3">
    <source>
        <dbReference type="EMBL" id="SVB36254.1"/>
    </source>
</evidence>
<dbReference type="InterPro" id="IPR005814">
    <property type="entry name" value="Aminotrans_3"/>
</dbReference>
<dbReference type="AlphaFoldDB" id="A0A382DE35"/>
<feature type="non-terminal residue" evidence="3">
    <location>
        <position position="1"/>
    </location>
</feature>
<dbReference type="InterPro" id="IPR015424">
    <property type="entry name" value="PyrdxlP-dep_Trfase"/>
</dbReference>
<dbReference type="GO" id="GO:0008483">
    <property type="term" value="F:transaminase activity"/>
    <property type="evidence" value="ECO:0007669"/>
    <property type="project" value="InterPro"/>
</dbReference>
<accession>A0A382DE35</accession>
<evidence type="ECO:0000256" key="1">
    <source>
        <dbReference type="ARBA" id="ARBA00001933"/>
    </source>
</evidence>
<organism evidence="3">
    <name type="scientific">marine metagenome</name>
    <dbReference type="NCBI Taxonomy" id="408172"/>
    <lineage>
        <taxon>unclassified sequences</taxon>
        <taxon>metagenomes</taxon>
        <taxon>ecological metagenomes</taxon>
    </lineage>
</organism>
<sequence>SAIRLARGATGRSGIVKFAGCYHGHADSLLAAGGSGVANQGLSGCDGVTDGAVVDTIVAPYNVVPALNDTIAAVIVEPVAANMGLVAPADGFLEGLRTACDAAGALLIFDEVITGFRLARGGAAERFGVTPDLWCFGKVIGGGLPVGAFGGRWDVMEHLAPLGGVYQGGTLSGNPLAMAAGRTTLELLDDGAFDRLTATTTRLADGLVSAFGGAGLVSVLPQVGSLLGLFFGSNPPTDFDEAKVVADNGVYPKVFHALLDRGVALAPGPYEALFPSLAHGDAVVDETIQIAADSAEAVAARF</sequence>
<dbReference type="EMBL" id="UINC01038772">
    <property type="protein sequence ID" value="SVB36254.1"/>
    <property type="molecule type" value="Genomic_DNA"/>
</dbReference>
<protein>
    <recommendedName>
        <fullName evidence="4">Glutamate-1-semialdehyde 2,1-aminomutase</fullName>
    </recommendedName>
</protein>
<keyword evidence="2" id="KW-0663">Pyridoxal phosphate</keyword>
<dbReference type="PANTHER" id="PTHR43713:SF3">
    <property type="entry name" value="GLUTAMATE-1-SEMIALDEHYDE 2,1-AMINOMUTASE 1, CHLOROPLASTIC-RELATED"/>
    <property type="match status" value="1"/>
</dbReference>
<evidence type="ECO:0008006" key="4">
    <source>
        <dbReference type="Google" id="ProtNLM"/>
    </source>
</evidence>
<dbReference type="Gene3D" id="3.40.640.10">
    <property type="entry name" value="Type I PLP-dependent aspartate aminotransferase-like (Major domain)"/>
    <property type="match status" value="1"/>
</dbReference>
<gene>
    <name evidence="3" type="ORF">METZ01_LOCUS189108</name>
</gene>
<dbReference type="GO" id="GO:0030170">
    <property type="term" value="F:pyridoxal phosphate binding"/>
    <property type="evidence" value="ECO:0007669"/>
    <property type="project" value="InterPro"/>
</dbReference>
<name>A0A382DE35_9ZZZZ</name>
<dbReference type="Pfam" id="PF00202">
    <property type="entry name" value="Aminotran_3"/>
    <property type="match status" value="1"/>
</dbReference>
<comment type="cofactor">
    <cofactor evidence="1">
        <name>pyridoxal 5'-phosphate</name>
        <dbReference type="ChEBI" id="CHEBI:597326"/>
    </cofactor>
</comment>
<dbReference type="InterPro" id="IPR015421">
    <property type="entry name" value="PyrdxlP-dep_Trfase_major"/>
</dbReference>
<evidence type="ECO:0000256" key="2">
    <source>
        <dbReference type="ARBA" id="ARBA00022898"/>
    </source>
</evidence>